<sequence>MNDKKLQIMEAAVKSFADKGYHATSIHVIAESIGMAKGSLYFYFSSKEDLLVSICHHYVGLMVEKQRSFAQDPKLSARERLVKQVILHFQQLEEHRDFLVVLMRERVEVNDEMHRMLLSFQGKVIMDCQQNIIEAYGEAVRPYSFDGAVMFNAVLSGYLGMVVLYQNRLDPEQISLFMLDRLDDMMKSMKEGGATPLLTAVELEKFCNLDMFGDKKRNSNVFLEIEAARLLIENHEIQDDQIEEIRSSLHLIEKEFAKEQPHKVLIKGMLALLKTIKINELKKHIVKIESYL</sequence>
<keyword evidence="1 2" id="KW-0238">DNA-binding</keyword>
<dbReference type="Gene3D" id="1.10.10.60">
    <property type="entry name" value="Homeodomain-like"/>
    <property type="match status" value="1"/>
</dbReference>
<evidence type="ECO:0000256" key="1">
    <source>
        <dbReference type="ARBA" id="ARBA00023125"/>
    </source>
</evidence>
<dbReference type="PANTHER" id="PTHR43479:SF22">
    <property type="entry name" value="TRANSCRIPTIONAL REGULATOR, TETR FAMILY"/>
    <property type="match status" value="1"/>
</dbReference>
<proteinExistence type="predicted"/>
<reference evidence="4 5" key="1">
    <citation type="submission" date="2021-03" db="EMBL/GenBank/DDBJ databases">
        <title>Genomic Encyclopedia of Type Strains, Phase IV (KMG-IV): sequencing the most valuable type-strain genomes for metagenomic binning, comparative biology and taxonomic classification.</title>
        <authorList>
            <person name="Goeker M."/>
        </authorList>
    </citation>
    <scope>NUCLEOTIDE SEQUENCE [LARGE SCALE GENOMIC DNA]</scope>
    <source>
        <strain evidence="4 5">DSM 26048</strain>
    </source>
</reference>
<dbReference type="PROSITE" id="PS50977">
    <property type="entry name" value="HTH_TETR_2"/>
    <property type="match status" value="1"/>
</dbReference>
<evidence type="ECO:0000313" key="4">
    <source>
        <dbReference type="EMBL" id="MBP1995913.1"/>
    </source>
</evidence>
<dbReference type="InterPro" id="IPR001647">
    <property type="entry name" value="HTH_TetR"/>
</dbReference>
<name>A0ABS4J7V3_9BACL</name>
<dbReference type="PRINTS" id="PR00455">
    <property type="entry name" value="HTHTETR"/>
</dbReference>
<protein>
    <submittedName>
        <fullName evidence="4">AcrR family transcriptional regulator</fullName>
    </submittedName>
</protein>
<evidence type="ECO:0000259" key="3">
    <source>
        <dbReference type="PROSITE" id="PS50977"/>
    </source>
</evidence>
<evidence type="ECO:0000313" key="5">
    <source>
        <dbReference type="Proteomes" id="UP001519287"/>
    </source>
</evidence>
<dbReference type="EMBL" id="JAGGLB010000040">
    <property type="protein sequence ID" value="MBP1995913.1"/>
    <property type="molecule type" value="Genomic_DNA"/>
</dbReference>
<feature type="DNA-binding region" description="H-T-H motif" evidence="2">
    <location>
        <begin position="25"/>
        <end position="44"/>
    </location>
</feature>
<dbReference type="RefSeq" id="WP_209977870.1">
    <property type="nucleotide sequence ID" value="NZ_JAGGLB010000040.1"/>
</dbReference>
<dbReference type="Proteomes" id="UP001519287">
    <property type="component" value="Unassembled WGS sequence"/>
</dbReference>
<accession>A0ABS4J7V3</accession>
<organism evidence="4 5">
    <name type="scientific">Paenibacillus eucommiae</name>
    <dbReference type="NCBI Taxonomy" id="1355755"/>
    <lineage>
        <taxon>Bacteria</taxon>
        <taxon>Bacillati</taxon>
        <taxon>Bacillota</taxon>
        <taxon>Bacilli</taxon>
        <taxon>Bacillales</taxon>
        <taxon>Paenibacillaceae</taxon>
        <taxon>Paenibacillus</taxon>
    </lineage>
</organism>
<dbReference type="PANTHER" id="PTHR43479">
    <property type="entry name" value="ACREF/ENVCD OPERON REPRESSOR-RELATED"/>
    <property type="match status" value="1"/>
</dbReference>
<gene>
    <name evidence="4" type="ORF">J2Z66_007555</name>
</gene>
<dbReference type="Pfam" id="PF00440">
    <property type="entry name" value="TetR_N"/>
    <property type="match status" value="1"/>
</dbReference>
<dbReference type="SUPFAM" id="SSF46689">
    <property type="entry name" value="Homeodomain-like"/>
    <property type="match status" value="1"/>
</dbReference>
<keyword evidence="5" id="KW-1185">Reference proteome</keyword>
<evidence type="ECO:0000256" key="2">
    <source>
        <dbReference type="PROSITE-ProRule" id="PRU00335"/>
    </source>
</evidence>
<comment type="caution">
    <text evidence="4">The sequence shown here is derived from an EMBL/GenBank/DDBJ whole genome shotgun (WGS) entry which is preliminary data.</text>
</comment>
<dbReference type="InterPro" id="IPR050624">
    <property type="entry name" value="HTH-type_Tx_Regulator"/>
</dbReference>
<dbReference type="Gene3D" id="1.10.357.10">
    <property type="entry name" value="Tetracycline Repressor, domain 2"/>
    <property type="match status" value="1"/>
</dbReference>
<feature type="domain" description="HTH tetR-type" evidence="3">
    <location>
        <begin position="2"/>
        <end position="62"/>
    </location>
</feature>
<dbReference type="InterPro" id="IPR009057">
    <property type="entry name" value="Homeodomain-like_sf"/>
</dbReference>